<dbReference type="Gene3D" id="3.30.750.24">
    <property type="entry name" value="STAS domain"/>
    <property type="match status" value="1"/>
</dbReference>
<accession>A0A9D2WS43</accession>
<evidence type="ECO:0000259" key="2">
    <source>
        <dbReference type="PROSITE" id="PS50801"/>
    </source>
</evidence>
<dbReference type="InterPro" id="IPR036513">
    <property type="entry name" value="STAS_dom_sf"/>
</dbReference>
<sequence>MELDQILTNNVEEIVHETVTKLKNLGHPLTNKLEYSVLSNRIRKLVNQSVAAIKSGVDEGFINYMDDIILNRSGEGYSFIDMQNIMTVLRDKFIEIIERECYEQPDKIVEYLKVIINFTGESRICMANAYIKVRENTIIQQQQALNELSTPIIPLFDKIVVVPLVGTIDTFRAKQTIERLLNAIVSEQAEIVIIDVTGVPIIDTAVAQNLLNAVNAARLLGSTCILVGISPDMAQTIIKLDVNLFSDIITNTNLKKGLETALNMIDLEIKPRKKE</sequence>
<gene>
    <name evidence="3" type="primary">rsbRA</name>
    <name evidence="3" type="ORF">SPSYN_00284</name>
</gene>
<dbReference type="CDD" id="cd07041">
    <property type="entry name" value="STAS_RsbR_RsbS_like"/>
    <property type="match status" value="1"/>
</dbReference>
<dbReference type="OrthoDB" id="9800154at2"/>
<dbReference type="EMBL" id="LSRS01000001">
    <property type="protein sequence ID" value="KAF1086565.1"/>
    <property type="molecule type" value="Genomic_DNA"/>
</dbReference>
<dbReference type="Proteomes" id="UP000798488">
    <property type="component" value="Unassembled WGS sequence"/>
</dbReference>
<feature type="domain" description="STAS" evidence="2">
    <location>
        <begin position="149"/>
        <end position="265"/>
    </location>
</feature>
<proteinExistence type="predicted"/>
<organism evidence="3 4">
    <name type="scientific">Sporotomaculum syntrophicum</name>
    <dbReference type="NCBI Taxonomy" id="182264"/>
    <lineage>
        <taxon>Bacteria</taxon>
        <taxon>Bacillati</taxon>
        <taxon>Bacillota</taxon>
        <taxon>Clostridia</taxon>
        <taxon>Eubacteriales</taxon>
        <taxon>Desulfallaceae</taxon>
        <taxon>Sporotomaculum</taxon>
    </lineage>
</organism>
<name>A0A9D2WS43_9FIRM</name>
<dbReference type="AlphaFoldDB" id="A0A9D2WS43"/>
<keyword evidence="1" id="KW-0597">Phosphoprotein</keyword>
<evidence type="ECO:0000313" key="3">
    <source>
        <dbReference type="EMBL" id="KAF1086565.1"/>
    </source>
</evidence>
<dbReference type="PROSITE" id="PS50801">
    <property type="entry name" value="STAS"/>
    <property type="match status" value="1"/>
</dbReference>
<dbReference type="RefSeq" id="WP_161820711.1">
    <property type="nucleotide sequence ID" value="NZ_LSRS01000001.1"/>
</dbReference>
<dbReference type="PANTHER" id="PTHR33745:SF3">
    <property type="entry name" value="RSBT CO-ANTAGONIST PROTEIN RSBRC"/>
    <property type="match status" value="1"/>
</dbReference>
<dbReference type="SUPFAM" id="SSF52091">
    <property type="entry name" value="SpoIIaa-like"/>
    <property type="match status" value="1"/>
</dbReference>
<protein>
    <submittedName>
        <fullName evidence="3">RsbT co-antagonist protein RsbRA</fullName>
    </submittedName>
</protein>
<comment type="caution">
    <text evidence="3">The sequence shown here is derived from an EMBL/GenBank/DDBJ whole genome shotgun (WGS) entry which is preliminary data.</text>
</comment>
<dbReference type="InterPro" id="IPR002645">
    <property type="entry name" value="STAS_dom"/>
</dbReference>
<evidence type="ECO:0000313" key="4">
    <source>
        <dbReference type="Proteomes" id="UP000798488"/>
    </source>
</evidence>
<dbReference type="Pfam" id="PF01740">
    <property type="entry name" value="STAS"/>
    <property type="match status" value="1"/>
</dbReference>
<dbReference type="InterPro" id="IPR051932">
    <property type="entry name" value="Bact_StressResp_Reg"/>
</dbReference>
<evidence type="ECO:0000256" key="1">
    <source>
        <dbReference type="ARBA" id="ARBA00022553"/>
    </source>
</evidence>
<reference evidence="3" key="1">
    <citation type="submission" date="2016-02" db="EMBL/GenBank/DDBJ databases">
        <title>Draft Genome Sequence of Sporotomaculum syntrophicum Strain FB, a Syntrophic Benzoate Degrader.</title>
        <authorList>
            <person name="Nobu M.K."/>
            <person name="Narihiro T."/>
            <person name="Qiu Y.-L."/>
            <person name="Ohashi A."/>
            <person name="Liu W.-T."/>
            <person name="Yuji S."/>
        </authorList>
    </citation>
    <scope>NUCLEOTIDE SEQUENCE</scope>
    <source>
        <strain evidence="3">FB</strain>
    </source>
</reference>
<dbReference type="PANTHER" id="PTHR33745">
    <property type="entry name" value="RSBT ANTAGONIST PROTEIN RSBS-RELATED"/>
    <property type="match status" value="1"/>
</dbReference>
<keyword evidence="4" id="KW-1185">Reference proteome</keyword>